<sequence>MLVSCRVCGAEAWRLGCWQRRLSACTVGSGEGGESADPKTPSCQCTDPFNPGSVDHSGPGSTWPMGQKQQDMLQWRAGYSPGSVNAVARSLPRSLLCRVCADHRQRDRVLFKKK</sequence>
<evidence type="ECO:0000313" key="2">
    <source>
        <dbReference type="Proteomes" id="UP001221898"/>
    </source>
</evidence>
<accession>A0AAD7SAE8</accession>
<evidence type="ECO:0000313" key="1">
    <source>
        <dbReference type="EMBL" id="KAJ8398986.1"/>
    </source>
</evidence>
<organism evidence="1 2">
    <name type="scientific">Aldrovandia affinis</name>
    <dbReference type="NCBI Taxonomy" id="143900"/>
    <lineage>
        <taxon>Eukaryota</taxon>
        <taxon>Metazoa</taxon>
        <taxon>Chordata</taxon>
        <taxon>Craniata</taxon>
        <taxon>Vertebrata</taxon>
        <taxon>Euteleostomi</taxon>
        <taxon>Actinopterygii</taxon>
        <taxon>Neopterygii</taxon>
        <taxon>Teleostei</taxon>
        <taxon>Notacanthiformes</taxon>
        <taxon>Halosauridae</taxon>
        <taxon>Aldrovandia</taxon>
    </lineage>
</organism>
<name>A0AAD7SAE8_9TELE</name>
<gene>
    <name evidence="1" type="ORF">AAFF_G00416530</name>
</gene>
<keyword evidence="2" id="KW-1185">Reference proteome</keyword>
<dbReference type="AlphaFoldDB" id="A0AAD7SAE8"/>
<reference evidence="1" key="1">
    <citation type="journal article" date="2023" name="Science">
        <title>Genome structures resolve the early diversification of teleost fishes.</title>
        <authorList>
            <person name="Parey E."/>
            <person name="Louis A."/>
            <person name="Montfort J."/>
            <person name="Bouchez O."/>
            <person name="Roques C."/>
            <person name="Iampietro C."/>
            <person name="Lluch J."/>
            <person name="Castinel A."/>
            <person name="Donnadieu C."/>
            <person name="Desvignes T."/>
            <person name="Floi Bucao C."/>
            <person name="Jouanno E."/>
            <person name="Wen M."/>
            <person name="Mejri S."/>
            <person name="Dirks R."/>
            <person name="Jansen H."/>
            <person name="Henkel C."/>
            <person name="Chen W.J."/>
            <person name="Zahm M."/>
            <person name="Cabau C."/>
            <person name="Klopp C."/>
            <person name="Thompson A.W."/>
            <person name="Robinson-Rechavi M."/>
            <person name="Braasch I."/>
            <person name="Lecointre G."/>
            <person name="Bobe J."/>
            <person name="Postlethwait J.H."/>
            <person name="Berthelot C."/>
            <person name="Roest Crollius H."/>
            <person name="Guiguen Y."/>
        </authorList>
    </citation>
    <scope>NUCLEOTIDE SEQUENCE</scope>
    <source>
        <strain evidence="1">NC1722</strain>
    </source>
</reference>
<dbReference type="Proteomes" id="UP001221898">
    <property type="component" value="Unassembled WGS sequence"/>
</dbReference>
<proteinExistence type="predicted"/>
<comment type="caution">
    <text evidence="1">The sequence shown here is derived from an EMBL/GenBank/DDBJ whole genome shotgun (WGS) entry which is preliminary data.</text>
</comment>
<dbReference type="EMBL" id="JAINUG010000086">
    <property type="protein sequence ID" value="KAJ8398986.1"/>
    <property type="molecule type" value="Genomic_DNA"/>
</dbReference>
<protein>
    <submittedName>
        <fullName evidence="1">Uncharacterized protein</fullName>
    </submittedName>
</protein>